<dbReference type="SUPFAM" id="SSF51735">
    <property type="entry name" value="NAD(P)-binding Rossmann-fold domains"/>
    <property type="match status" value="1"/>
</dbReference>
<proteinExistence type="predicted"/>
<dbReference type="InterPro" id="IPR036291">
    <property type="entry name" value="NAD(P)-bd_dom_sf"/>
</dbReference>
<feature type="domain" description="Thioester reductase (TE)" evidence="2">
    <location>
        <begin position="640"/>
        <end position="719"/>
    </location>
</feature>
<evidence type="ECO:0000259" key="2">
    <source>
        <dbReference type="Pfam" id="PF07993"/>
    </source>
</evidence>
<keyword evidence="1" id="KW-0732">Signal</keyword>
<feature type="chain" id="PRO_5040749516" description="Thioester reductase (TE) domain-containing protein" evidence="1">
    <location>
        <begin position="19"/>
        <end position="743"/>
    </location>
</feature>
<evidence type="ECO:0000313" key="4">
    <source>
        <dbReference type="Proteomes" id="UP001147752"/>
    </source>
</evidence>
<dbReference type="Pfam" id="PF07993">
    <property type="entry name" value="NAD_binding_4"/>
    <property type="match status" value="1"/>
</dbReference>
<dbReference type="RefSeq" id="XP_056585077.1">
    <property type="nucleotide sequence ID" value="XM_056720942.1"/>
</dbReference>
<accession>A0A9W9VLS6</accession>
<keyword evidence="4" id="KW-1185">Reference proteome</keyword>
<dbReference type="InterPro" id="IPR013120">
    <property type="entry name" value="FAR_NAD-bd"/>
</dbReference>
<name>A0A9W9VLS6_9EURO</name>
<organism evidence="3 4">
    <name type="scientific">Penicillium concentricum</name>
    <dbReference type="NCBI Taxonomy" id="293559"/>
    <lineage>
        <taxon>Eukaryota</taxon>
        <taxon>Fungi</taxon>
        <taxon>Dikarya</taxon>
        <taxon>Ascomycota</taxon>
        <taxon>Pezizomycotina</taxon>
        <taxon>Eurotiomycetes</taxon>
        <taxon>Eurotiomycetidae</taxon>
        <taxon>Eurotiales</taxon>
        <taxon>Aspergillaceae</taxon>
        <taxon>Penicillium</taxon>
    </lineage>
</organism>
<evidence type="ECO:0000313" key="3">
    <source>
        <dbReference type="EMBL" id="KAJ5385301.1"/>
    </source>
</evidence>
<protein>
    <recommendedName>
        <fullName evidence="2">Thioester reductase (TE) domain-containing protein</fullName>
    </recommendedName>
</protein>
<reference evidence="3" key="2">
    <citation type="journal article" date="2023" name="IMA Fungus">
        <title>Comparative genomic study of the Penicillium genus elucidates a diverse pangenome and 15 lateral gene transfer events.</title>
        <authorList>
            <person name="Petersen C."/>
            <person name="Sorensen T."/>
            <person name="Nielsen M.R."/>
            <person name="Sondergaard T.E."/>
            <person name="Sorensen J.L."/>
            <person name="Fitzpatrick D.A."/>
            <person name="Frisvad J.C."/>
            <person name="Nielsen K.L."/>
        </authorList>
    </citation>
    <scope>NUCLEOTIDE SEQUENCE</scope>
    <source>
        <strain evidence="3">IBT 3081</strain>
    </source>
</reference>
<gene>
    <name evidence="3" type="ORF">N7517_003212</name>
</gene>
<sequence length="743" mass="82508">MRVLELCVLANLATSVSSLTVGRDYVVWARADPVPSSPSASQVPSLDTDAWKTMQCSQVQGEPDSQWEQAGVKAAWDTTVGAWNQGPRDSLSLFFSSRHHGPQGLRCSDIGTENRCSQPVECEHASTPAGAQILNAFVGIHQLHASTFQAIGNVQDDVTNDIGTFTSTFAPKPKDELIMLKNFLDSAMLLISFGSSLIFNVVLQDMKNVILRGLTVDMTAASMGSIGSFYKTNVKGAIEGLQVQNTIDSFLGYTMNAWKGIESDYLKTLFSADNTDTDALYKIIDGGVIGASMKGLDLSSTIKDVKKTLYGVLIPFAWTVSQTESRPFIWRTADPCDESSTEGRTIREETLYYINGGTEAASTAVCYENRLHFLLNSHRWNTQMHAFNPLQGGDKITLDGVKWGGITIQDIVESSVRGWANNGNKNGYARPDINNILDGFGSEPLNIREPGFFNFPVCENARSIFDDLAYYEHSSSPCSMSVEFSDSEGYNKDGTNIRVWDNNLEGDNKFSHALSIVIDGVKVSATMSDGVRNIADQGTAESTATIYAIFDKNNHLDEKVIPACKIVAKWPRSWPELRFVDDCLVEVQPQNRQDMYKKCCADQPPNTDLVTNPWFGRGRHHLPRRRKPLWDNYQVMKRANVLPISLATPRKIPIHFMSSAVHLLNKTNEEYYPESQATHPPPVDGKDGYLASKWATEKIFENASSHFGLPIYIHRPGPVREQQAQQCCLPKESIFTEFMRVSQ</sequence>
<dbReference type="AlphaFoldDB" id="A0A9W9VLS6"/>
<comment type="caution">
    <text evidence="3">The sequence shown here is derived from an EMBL/GenBank/DDBJ whole genome shotgun (WGS) entry which is preliminary data.</text>
</comment>
<evidence type="ECO:0000256" key="1">
    <source>
        <dbReference type="SAM" id="SignalP"/>
    </source>
</evidence>
<dbReference type="GeneID" id="81460125"/>
<dbReference type="Proteomes" id="UP001147752">
    <property type="component" value="Unassembled WGS sequence"/>
</dbReference>
<dbReference type="EMBL" id="JAPZBT010000001">
    <property type="protein sequence ID" value="KAJ5385301.1"/>
    <property type="molecule type" value="Genomic_DNA"/>
</dbReference>
<reference evidence="3" key="1">
    <citation type="submission" date="2022-12" db="EMBL/GenBank/DDBJ databases">
        <authorList>
            <person name="Petersen C."/>
        </authorList>
    </citation>
    <scope>NUCLEOTIDE SEQUENCE</scope>
    <source>
        <strain evidence="3">IBT 3081</strain>
    </source>
</reference>
<dbReference type="Gene3D" id="3.40.50.720">
    <property type="entry name" value="NAD(P)-binding Rossmann-like Domain"/>
    <property type="match status" value="1"/>
</dbReference>
<feature type="signal peptide" evidence="1">
    <location>
        <begin position="1"/>
        <end position="18"/>
    </location>
</feature>
<dbReference type="OrthoDB" id="3257981at2759"/>